<dbReference type="InterPro" id="IPR029032">
    <property type="entry name" value="AhpD-like"/>
</dbReference>
<dbReference type="RefSeq" id="WP_243798015.1">
    <property type="nucleotide sequence ID" value="NZ_CP094669.1"/>
</dbReference>
<dbReference type="PANTHER" id="PTHR34846">
    <property type="entry name" value="4-CARBOXYMUCONOLACTONE DECARBOXYLASE FAMILY PROTEIN (AFU_ORTHOLOGUE AFUA_6G11590)"/>
    <property type="match status" value="1"/>
</dbReference>
<reference evidence="2 3" key="1">
    <citation type="submission" date="2022-03" db="EMBL/GenBank/DDBJ databases">
        <title>Hymenobactersp. isolated from the air.</title>
        <authorList>
            <person name="Won M."/>
            <person name="Kwon S.-W."/>
        </authorList>
    </citation>
    <scope>NUCLEOTIDE SEQUENCE [LARGE SCALE GENOMIC DNA]</scope>
    <source>
        <strain evidence="2 3">KACC 21982</strain>
    </source>
</reference>
<organism evidence="2 3">
    <name type="scientific">Hymenobacter tibetensis</name>
    <dbReference type="NCBI Taxonomy" id="497967"/>
    <lineage>
        <taxon>Bacteria</taxon>
        <taxon>Pseudomonadati</taxon>
        <taxon>Bacteroidota</taxon>
        <taxon>Cytophagia</taxon>
        <taxon>Cytophagales</taxon>
        <taxon>Hymenobacteraceae</taxon>
        <taxon>Hymenobacter</taxon>
    </lineage>
</organism>
<name>A0ABY4D3Q5_9BACT</name>
<dbReference type="Proteomes" id="UP000831113">
    <property type="component" value="Chromosome"/>
</dbReference>
<dbReference type="InterPro" id="IPR004675">
    <property type="entry name" value="AhpD_core"/>
</dbReference>
<dbReference type="InterPro" id="IPR003779">
    <property type="entry name" value="CMD-like"/>
</dbReference>
<evidence type="ECO:0000259" key="1">
    <source>
        <dbReference type="Pfam" id="PF02627"/>
    </source>
</evidence>
<dbReference type="EMBL" id="CP094669">
    <property type="protein sequence ID" value="UOG74558.1"/>
    <property type="molecule type" value="Genomic_DNA"/>
</dbReference>
<evidence type="ECO:0000313" key="2">
    <source>
        <dbReference type="EMBL" id="UOG74558.1"/>
    </source>
</evidence>
<protein>
    <submittedName>
        <fullName evidence="2">Carboxymuconolactone decarboxylase family protein</fullName>
    </submittedName>
</protein>
<gene>
    <name evidence="2" type="ORF">MTX78_20875</name>
</gene>
<keyword evidence="3" id="KW-1185">Reference proteome</keyword>
<sequence>MPETSPSAPVVPQSRFTLHLVEPQAYAGLLLLDQHLTQSALTKAHWDLIKVRTSQVNGCAYCIQSHSTEALAHGETEQRLRALPAWRESPYFTAEERAILAFTEELTLLVPHHLSDATYAEAVRLLGVPYVAQVLLAVTNMNAWNRLGIAARLIPA</sequence>
<proteinExistence type="predicted"/>
<feature type="domain" description="Carboxymuconolactone decarboxylase-like" evidence="1">
    <location>
        <begin position="23"/>
        <end position="105"/>
    </location>
</feature>
<accession>A0ABY4D3Q5</accession>
<dbReference type="SUPFAM" id="SSF69118">
    <property type="entry name" value="AhpD-like"/>
    <property type="match status" value="1"/>
</dbReference>
<evidence type="ECO:0000313" key="3">
    <source>
        <dbReference type="Proteomes" id="UP000831113"/>
    </source>
</evidence>
<dbReference type="Gene3D" id="1.20.1290.10">
    <property type="entry name" value="AhpD-like"/>
    <property type="match status" value="1"/>
</dbReference>
<dbReference type="PANTHER" id="PTHR34846:SF10">
    <property type="entry name" value="CYTOPLASMIC PROTEIN"/>
    <property type="match status" value="1"/>
</dbReference>
<dbReference type="Pfam" id="PF02627">
    <property type="entry name" value="CMD"/>
    <property type="match status" value="1"/>
</dbReference>
<dbReference type="NCBIfam" id="TIGR00778">
    <property type="entry name" value="ahpD_dom"/>
    <property type="match status" value="1"/>
</dbReference>